<dbReference type="PANTHER" id="PTHR33064">
    <property type="entry name" value="POL PROTEIN"/>
    <property type="match status" value="1"/>
</dbReference>
<feature type="domain" description="Reverse transcriptase/retrotransposon-derived protein RNase H-like" evidence="1">
    <location>
        <begin position="17"/>
        <end position="109"/>
    </location>
</feature>
<dbReference type="InterPro" id="IPR051320">
    <property type="entry name" value="Viral_Replic_Matur_Polypro"/>
</dbReference>
<comment type="caution">
    <text evidence="2">The sequence shown here is derived from an EMBL/GenBank/DDBJ whole genome shotgun (WGS) entry which is preliminary data.</text>
</comment>
<dbReference type="SUPFAM" id="SSF56672">
    <property type="entry name" value="DNA/RNA polymerases"/>
    <property type="match status" value="1"/>
</dbReference>
<evidence type="ECO:0000259" key="1">
    <source>
        <dbReference type="Pfam" id="PF17919"/>
    </source>
</evidence>
<dbReference type="InterPro" id="IPR041577">
    <property type="entry name" value="RT_RNaseH_2"/>
</dbReference>
<evidence type="ECO:0000313" key="2">
    <source>
        <dbReference type="EMBL" id="MBW0538306.1"/>
    </source>
</evidence>
<proteinExistence type="predicted"/>
<accession>A0A9Q3FDH1</accession>
<dbReference type="Proteomes" id="UP000765509">
    <property type="component" value="Unassembled WGS sequence"/>
</dbReference>
<dbReference type="PANTHER" id="PTHR33064:SF37">
    <property type="entry name" value="RIBONUCLEASE H"/>
    <property type="match status" value="1"/>
</dbReference>
<evidence type="ECO:0000313" key="3">
    <source>
        <dbReference type="Proteomes" id="UP000765509"/>
    </source>
</evidence>
<reference evidence="2" key="1">
    <citation type="submission" date="2021-03" db="EMBL/GenBank/DDBJ databases">
        <title>Draft genome sequence of rust myrtle Austropuccinia psidii MF-1, a brazilian biotype.</title>
        <authorList>
            <person name="Quecine M.C."/>
            <person name="Pachon D.M.R."/>
            <person name="Bonatelli M.L."/>
            <person name="Correr F.H."/>
            <person name="Franceschini L.M."/>
            <person name="Leite T.F."/>
            <person name="Margarido G.R.A."/>
            <person name="Almeida C.A."/>
            <person name="Ferrarezi J.A."/>
            <person name="Labate C.A."/>
        </authorList>
    </citation>
    <scope>NUCLEOTIDE SEQUENCE</scope>
    <source>
        <strain evidence="2">MF-1</strain>
    </source>
</reference>
<protein>
    <recommendedName>
        <fullName evidence="1">Reverse transcriptase/retrotransposon-derived protein RNase H-like domain-containing protein</fullName>
    </recommendedName>
</protein>
<keyword evidence="3" id="KW-1185">Reference proteome</keyword>
<dbReference type="InterPro" id="IPR043502">
    <property type="entry name" value="DNA/RNA_pol_sf"/>
</dbReference>
<dbReference type="AlphaFoldDB" id="A0A9Q3FDH1"/>
<dbReference type="EMBL" id="AVOT02042867">
    <property type="protein sequence ID" value="MBW0538306.1"/>
    <property type="molecule type" value="Genomic_DNA"/>
</dbReference>
<gene>
    <name evidence="2" type="ORF">O181_078021</name>
</gene>
<sequence length="138" mass="15466">MTSLTSLLKKDSPFIFNQEALSQCHSLKEAFTTAPILSHLAPSLLTIVETNASEYALGAFLSQVNESVENPIPFDTHKILPAELNHEIHYKELLCIFWALKCRRACLLSLSHSFGVLTDHLCLQYFMSSKVLTCHQAC</sequence>
<name>A0A9Q3FDH1_9BASI</name>
<dbReference type="OrthoDB" id="3095879at2759"/>
<dbReference type="Pfam" id="PF17919">
    <property type="entry name" value="RT_RNaseH_2"/>
    <property type="match status" value="1"/>
</dbReference>
<organism evidence="2 3">
    <name type="scientific">Austropuccinia psidii MF-1</name>
    <dbReference type="NCBI Taxonomy" id="1389203"/>
    <lineage>
        <taxon>Eukaryota</taxon>
        <taxon>Fungi</taxon>
        <taxon>Dikarya</taxon>
        <taxon>Basidiomycota</taxon>
        <taxon>Pucciniomycotina</taxon>
        <taxon>Pucciniomycetes</taxon>
        <taxon>Pucciniales</taxon>
        <taxon>Sphaerophragmiaceae</taxon>
        <taxon>Austropuccinia</taxon>
    </lineage>
</organism>